<dbReference type="RefSeq" id="WP_029330525.1">
    <property type="nucleotide sequence ID" value="NZ_CP030103.1"/>
</dbReference>
<protein>
    <submittedName>
        <fullName evidence="1">DNA mismatch repair protein MutS</fullName>
    </submittedName>
</protein>
<keyword evidence="2" id="KW-1185">Reference proteome</keyword>
<dbReference type="Proteomes" id="UP000249865">
    <property type="component" value="Chromosome"/>
</dbReference>
<dbReference type="OrthoDB" id="399137at2"/>
<sequence length="80" mass="9663">MNFYFDNPEYDLHGYDTQQATASILNILYELRNSYYDYIDVIVGIGTRSVYYTVVDILDKERCHYKFLNTNQSKIRIYRK</sequence>
<dbReference type="AlphaFoldDB" id="A0A2Z4LL91"/>
<accession>A0A2Z4LL91</accession>
<gene>
    <name evidence="1" type="ORF">DK849_00160</name>
</gene>
<dbReference type="KEGG" id="mclo:DK849_00160"/>
<reference evidence="2" key="1">
    <citation type="submission" date="2018-06" db="EMBL/GenBank/DDBJ databases">
        <title>Complete genome sequences of Mycoplasma anatis, M. anseris and M. cloacale type strains.</title>
        <authorList>
            <person name="Grozner D."/>
            <person name="Forro B."/>
            <person name="Sulyok K.M."/>
            <person name="Marton S."/>
            <person name="Kreizinger Z."/>
            <person name="Banyai K."/>
            <person name="Gyuranecz M."/>
        </authorList>
    </citation>
    <scope>NUCLEOTIDE SEQUENCE [LARGE SCALE GENOMIC DNA]</scope>
    <source>
        <strain evidence="2">NCTC 10199</strain>
    </source>
</reference>
<proteinExistence type="predicted"/>
<dbReference type="InterPro" id="IPR036063">
    <property type="entry name" value="Smr_dom_sf"/>
</dbReference>
<organism evidence="1 2">
    <name type="scientific">Metamycoplasma cloacale</name>
    <dbReference type="NCBI Taxonomy" id="92401"/>
    <lineage>
        <taxon>Bacteria</taxon>
        <taxon>Bacillati</taxon>
        <taxon>Mycoplasmatota</taxon>
        <taxon>Mycoplasmoidales</taxon>
        <taxon>Metamycoplasmataceae</taxon>
        <taxon>Metamycoplasma</taxon>
    </lineage>
</organism>
<name>A0A2Z4LL91_9BACT</name>
<dbReference type="EMBL" id="CP030103">
    <property type="protein sequence ID" value="AWX42502.1"/>
    <property type="molecule type" value="Genomic_DNA"/>
</dbReference>
<dbReference type="Gene3D" id="3.30.1370.110">
    <property type="match status" value="1"/>
</dbReference>
<evidence type="ECO:0000313" key="1">
    <source>
        <dbReference type="EMBL" id="AWX42502.1"/>
    </source>
</evidence>
<dbReference type="SUPFAM" id="SSF160443">
    <property type="entry name" value="SMR domain-like"/>
    <property type="match status" value="1"/>
</dbReference>
<evidence type="ECO:0000313" key="2">
    <source>
        <dbReference type="Proteomes" id="UP000249865"/>
    </source>
</evidence>